<dbReference type="InterPro" id="IPR041127">
    <property type="entry name" value="PET_hydrolase/cutinase-like"/>
</dbReference>
<dbReference type="OrthoDB" id="9803578at2"/>
<proteinExistence type="predicted"/>
<dbReference type="PANTHER" id="PTHR33428:SF14">
    <property type="entry name" value="CARBOXYLESTERASE TYPE B DOMAIN-CONTAINING PROTEIN"/>
    <property type="match status" value="1"/>
</dbReference>
<sequence length="377" mass="41158">MKNLSPILLLLLVILSSCEKKESLLEAENATVDEALNDETQAVGIADLFKINFTEQILKLISPVIKSQPAFGLANAEYNKLGPYSVSTINATRQNCKGFAGSIQNILGSLKIVDPNVRCNDAFPYGFADRRVTEVFYPSNIESLGKVPVINFVGGLLSNAANYDAIINLWTSYGFIVVNTNNFINFSPSLQVTGLTEIVDQNRNPESPLYNKVDLSRILVSGHSAGGGSAILITAVPPKTLQTIDPEIRIVGSFPLQASFNATGVGVNVPTLILTGEINLIVPPILQGLKWQYRFIKKVPAWYMVTKNSNHGTPVLELARNDYAGITVAWILYRGKNDAAASRYFIGSSYLATQDPAFIQGIANPLRIRRNKLAEKL</sequence>
<dbReference type="Gene3D" id="3.40.50.1820">
    <property type="entry name" value="alpha/beta hydrolase"/>
    <property type="match status" value="1"/>
</dbReference>
<comment type="caution">
    <text evidence="2">The sequence shown here is derived from an EMBL/GenBank/DDBJ whole genome shotgun (WGS) entry which is preliminary data.</text>
</comment>
<dbReference type="PROSITE" id="PS51257">
    <property type="entry name" value="PROKAR_LIPOPROTEIN"/>
    <property type="match status" value="1"/>
</dbReference>
<dbReference type="EMBL" id="QDKG01000001">
    <property type="protein sequence ID" value="PVH26547.1"/>
    <property type="molecule type" value="Genomic_DNA"/>
</dbReference>
<accession>A0A2T8HM93</accession>
<dbReference type="Pfam" id="PF12740">
    <property type="entry name" value="PETase"/>
    <property type="match status" value="1"/>
</dbReference>
<organism evidence="2 3">
    <name type="scientific">Sphingobacterium corticibacter</name>
    <dbReference type="NCBI Taxonomy" id="2171749"/>
    <lineage>
        <taxon>Bacteria</taxon>
        <taxon>Pseudomonadati</taxon>
        <taxon>Bacteroidota</taxon>
        <taxon>Sphingobacteriia</taxon>
        <taxon>Sphingobacteriales</taxon>
        <taxon>Sphingobacteriaceae</taxon>
        <taxon>Sphingobacterium</taxon>
    </lineage>
</organism>
<protein>
    <submittedName>
        <fullName evidence="2">Adenylate cyclase</fullName>
    </submittedName>
</protein>
<dbReference type="Proteomes" id="UP000245627">
    <property type="component" value="Unassembled WGS sequence"/>
</dbReference>
<evidence type="ECO:0000259" key="1">
    <source>
        <dbReference type="Pfam" id="PF12740"/>
    </source>
</evidence>
<gene>
    <name evidence="2" type="ORF">DC487_02730</name>
</gene>
<dbReference type="AlphaFoldDB" id="A0A2T8HM93"/>
<reference evidence="2 3" key="1">
    <citation type="submission" date="2018-04" db="EMBL/GenBank/DDBJ databases">
        <title>Sphingobacterium cortibacter sp. nov.</title>
        <authorList>
            <person name="Li Y."/>
        </authorList>
    </citation>
    <scope>NUCLEOTIDE SEQUENCE [LARGE SCALE GENOMIC DNA]</scope>
    <source>
        <strain evidence="2 3">2c-3</strain>
    </source>
</reference>
<dbReference type="RefSeq" id="WP_116774408.1">
    <property type="nucleotide sequence ID" value="NZ_QDKG01000001.1"/>
</dbReference>
<evidence type="ECO:0000313" key="2">
    <source>
        <dbReference type="EMBL" id="PVH26547.1"/>
    </source>
</evidence>
<evidence type="ECO:0000313" key="3">
    <source>
        <dbReference type="Proteomes" id="UP000245627"/>
    </source>
</evidence>
<dbReference type="PANTHER" id="PTHR33428">
    <property type="entry name" value="CHLOROPHYLLASE-2, CHLOROPLASTIC"/>
    <property type="match status" value="1"/>
</dbReference>
<name>A0A2T8HM93_9SPHI</name>
<keyword evidence="3" id="KW-1185">Reference proteome</keyword>
<feature type="domain" description="PET hydrolase/cutinase-like" evidence="1">
    <location>
        <begin position="134"/>
        <end position="333"/>
    </location>
</feature>
<dbReference type="SUPFAM" id="SSF53474">
    <property type="entry name" value="alpha/beta-Hydrolases"/>
    <property type="match status" value="1"/>
</dbReference>
<dbReference type="InterPro" id="IPR029058">
    <property type="entry name" value="AB_hydrolase_fold"/>
</dbReference>